<sequence length="18" mass="2219">MKSNVRPYLLMLQCIFYV</sequence>
<evidence type="ECO:0000313" key="1">
    <source>
        <dbReference type="EMBL" id="JAH01977.1"/>
    </source>
</evidence>
<dbReference type="EMBL" id="GBXM01106600">
    <property type="protein sequence ID" value="JAH01977.1"/>
    <property type="molecule type" value="Transcribed_RNA"/>
</dbReference>
<protein>
    <submittedName>
        <fullName evidence="1">Uncharacterized protein</fullName>
    </submittedName>
</protein>
<dbReference type="AlphaFoldDB" id="A0A0E9PCH0"/>
<accession>A0A0E9PCH0</accession>
<organism evidence="1">
    <name type="scientific">Anguilla anguilla</name>
    <name type="common">European freshwater eel</name>
    <name type="synonym">Muraena anguilla</name>
    <dbReference type="NCBI Taxonomy" id="7936"/>
    <lineage>
        <taxon>Eukaryota</taxon>
        <taxon>Metazoa</taxon>
        <taxon>Chordata</taxon>
        <taxon>Craniata</taxon>
        <taxon>Vertebrata</taxon>
        <taxon>Euteleostomi</taxon>
        <taxon>Actinopterygii</taxon>
        <taxon>Neopterygii</taxon>
        <taxon>Teleostei</taxon>
        <taxon>Anguilliformes</taxon>
        <taxon>Anguillidae</taxon>
        <taxon>Anguilla</taxon>
    </lineage>
</organism>
<reference evidence="1" key="2">
    <citation type="journal article" date="2015" name="Fish Shellfish Immunol.">
        <title>Early steps in the European eel (Anguilla anguilla)-Vibrio vulnificus interaction in the gills: Role of the RtxA13 toxin.</title>
        <authorList>
            <person name="Callol A."/>
            <person name="Pajuelo D."/>
            <person name="Ebbesson L."/>
            <person name="Teles M."/>
            <person name="MacKenzie S."/>
            <person name="Amaro C."/>
        </authorList>
    </citation>
    <scope>NUCLEOTIDE SEQUENCE</scope>
</reference>
<proteinExistence type="predicted"/>
<name>A0A0E9PCH0_ANGAN</name>
<reference evidence="1" key="1">
    <citation type="submission" date="2014-11" db="EMBL/GenBank/DDBJ databases">
        <authorList>
            <person name="Amaro Gonzalez C."/>
        </authorList>
    </citation>
    <scope>NUCLEOTIDE SEQUENCE</scope>
</reference>